<accession>A0A1A9IC06</accession>
<dbReference type="PANTHER" id="PTHR43751">
    <property type="entry name" value="SULFATASE"/>
    <property type="match status" value="1"/>
</dbReference>
<keyword evidence="4" id="KW-1185">Reference proteome</keyword>
<dbReference type="AlphaFoldDB" id="A0A1A9IC06"/>
<dbReference type="Gene3D" id="3.40.720.10">
    <property type="entry name" value="Alkaline Phosphatase, subunit A"/>
    <property type="match status" value="1"/>
</dbReference>
<dbReference type="SMART" id="SM00758">
    <property type="entry name" value="PA14"/>
    <property type="match status" value="1"/>
</dbReference>
<dbReference type="Pfam" id="PF07691">
    <property type="entry name" value="PA14"/>
    <property type="match status" value="1"/>
</dbReference>
<dbReference type="InterPro" id="IPR017850">
    <property type="entry name" value="Alkaline_phosphatase_core_sf"/>
</dbReference>
<evidence type="ECO:0000313" key="4">
    <source>
        <dbReference type="Proteomes" id="UP000077667"/>
    </source>
</evidence>
<dbReference type="InterPro" id="IPR037524">
    <property type="entry name" value="PA14/GLEYA"/>
</dbReference>
<sequence length="728" mass="81654">MFRFVFLYALTCSVGALQLLAQSKAGRQPNIIFILADDQGYGDIGAFFQNQRAQLHDASKPFEISPHLDKLASEGAVFTQHYVAAPICAPSRASLMLGVSQGHSNVRDNEFDKALDDNYTMPNTLRTLGYTTALIGKWGLEGNDKYDLNGYQWPAHPLKRGFDYYFGYMRHADGHEHYPKEALYRKYWAENGKGVWQNTTNITSKLDKCYTPDLWTAAAKKYITDHVRGRDQSKPFFLYLAFETPHAVQELPTQAYPKGGGLHGGMQWIGKPGHMITTASGTPDSYMYPEYANATYDDDNDPSTPNKPWPATYKRYATANRRIDDAVGDLMQLLKDLNIDNNTLVVYTSDNGPSNESYLPEDRFPPNRPTFFSSFGPFEGIKADTWEGGVRLPVIVRWSGHIPAKKVVATPAINYDWAPTFIDIAGQPAPQRMDGISLLPVLTGKGVQRDPTVYIEYHGEEKTPDYAAFAPAKRGRVRGQTQLLRVGDYVAVRYNIQSAKDPFEIYNVVNDPAELQNLANDPARQLAVKLPYVDTSGSVSVSVFQSYVQDRVLQLHHIGIGSPRPYDSALVPAVKVVDPVPGLNRSIYTGNFPWIPQTAGLKPVTRDHVQFPELNEKGKELKTVTVFTGYISVPRDGEYTFYMACDGKSFLRIHDIQVLDADYGYSGNLPRQETIFLKAGLHPFSFSYYRDEENGDPFVKLDWSGPGLRRQPVEKAKVFFRDKEAGAH</sequence>
<dbReference type="PROSITE" id="PS51820">
    <property type="entry name" value="PA14"/>
    <property type="match status" value="1"/>
</dbReference>
<dbReference type="EMBL" id="CP015772">
    <property type="protein sequence ID" value="ANH84104.1"/>
    <property type="molecule type" value="Genomic_DNA"/>
</dbReference>
<protein>
    <recommendedName>
        <fullName evidence="2">PA14 domain-containing protein</fullName>
    </recommendedName>
</protein>
<dbReference type="InterPro" id="IPR011658">
    <property type="entry name" value="PA14_dom"/>
</dbReference>
<dbReference type="Gene3D" id="3.90.182.10">
    <property type="entry name" value="Toxin - Anthrax Protective Antigen,domain 1"/>
    <property type="match status" value="1"/>
</dbReference>
<dbReference type="SUPFAM" id="SSF53649">
    <property type="entry name" value="Alkaline phosphatase-like"/>
    <property type="match status" value="1"/>
</dbReference>
<dbReference type="STRING" id="1176587.A8C56_20695"/>
<dbReference type="Pfam" id="PF00884">
    <property type="entry name" value="Sulfatase"/>
    <property type="match status" value="1"/>
</dbReference>
<name>A0A1A9IC06_9BACT</name>
<gene>
    <name evidence="3" type="ORF">A8C56_20695</name>
</gene>
<evidence type="ECO:0000259" key="2">
    <source>
        <dbReference type="PROSITE" id="PS51820"/>
    </source>
</evidence>
<feature type="signal peptide" evidence="1">
    <location>
        <begin position="1"/>
        <end position="21"/>
    </location>
</feature>
<reference evidence="3 4" key="1">
    <citation type="submission" date="2016-05" db="EMBL/GenBank/DDBJ databases">
        <title>Niabella ginsenosidivorans BS26 whole genome sequencing.</title>
        <authorList>
            <person name="Im W.T."/>
            <person name="Siddiqi M.Z."/>
        </authorList>
    </citation>
    <scope>NUCLEOTIDE SEQUENCE [LARGE SCALE GENOMIC DNA]</scope>
    <source>
        <strain evidence="3 4">BS26</strain>
    </source>
</reference>
<dbReference type="InterPro" id="IPR052701">
    <property type="entry name" value="GAG_Ulvan_Degrading_Sulfatases"/>
</dbReference>
<feature type="chain" id="PRO_5008390159" description="PA14 domain-containing protein" evidence="1">
    <location>
        <begin position="22"/>
        <end position="728"/>
    </location>
</feature>
<evidence type="ECO:0000313" key="3">
    <source>
        <dbReference type="EMBL" id="ANH84104.1"/>
    </source>
</evidence>
<feature type="domain" description="PA14" evidence="2">
    <location>
        <begin position="578"/>
        <end position="717"/>
    </location>
</feature>
<dbReference type="PANTHER" id="PTHR43751:SF3">
    <property type="entry name" value="SULFATASE N-TERMINAL DOMAIN-CONTAINING PROTEIN"/>
    <property type="match status" value="1"/>
</dbReference>
<dbReference type="Proteomes" id="UP000077667">
    <property type="component" value="Chromosome"/>
</dbReference>
<dbReference type="InterPro" id="IPR000917">
    <property type="entry name" value="Sulfatase_N"/>
</dbReference>
<evidence type="ECO:0000256" key="1">
    <source>
        <dbReference type="SAM" id="SignalP"/>
    </source>
</evidence>
<dbReference type="KEGG" id="nia:A8C56_20695"/>
<organism evidence="3 4">
    <name type="scientific">Niabella ginsenosidivorans</name>
    <dbReference type="NCBI Taxonomy" id="1176587"/>
    <lineage>
        <taxon>Bacteria</taxon>
        <taxon>Pseudomonadati</taxon>
        <taxon>Bacteroidota</taxon>
        <taxon>Chitinophagia</taxon>
        <taxon>Chitinophagales</taxon>
        <taxon>Chitinophagaceae</taxon>
        <taxon>Niabella</taxon>
    </lineage>
</organism>
<keyword evidence="1" id="KW-0732">Signal</keyword>
<dbReference type="SUPFAM" id="SSF56988">
    <property type="entry name" value="Anthrax protective antigen"/>
    <property type="match status" value="1"/>
</dbReference>
<proteinExistence type="predicted"/>